<feature type="region of interest" description="Disordered" evidence="1">
    <location>
        <begin position="340"/>
        <end position="396"/>
    </location>
</feature>
<dbReference type="EMBL" id="MN740975">
    <property type="protein sequence ID" value="QHU20841.1"/>
    <property type="molecule type" value="Genomic_DNA"/>
</dbReference>
<feature type="compositionally biased region" description="Basic and acidic residues" evidence="1">
    <location>
        <begin position="379"/>
        <end position="396"/>
    </location>
</feature>
<accession>A0A6C0KUE4</accession>
<sequence length="396" mass="43961">MNTNVFNQYYFAFLRRLRDKAREKKDDDKVSRNLIRAIKNHYLNYDKDSEEYIDYYLDQFKDRVPFEGKTVAEFEEYLNTDSVQEICIYKDISLKSISKVLDNKSFTNGYFLILKIFGRKAENVLSDEDVNSIVEILKKKDEKDFNYEENVEKLTSGDGINGNGAIVKDLLTLFKLTQESTNQSIRGDFQNTFKELEDTSLGKLAKEIMEDIDLVELENSLGNSDNIFQALSNPQGGLSKLLGTVSQKMISKMASGELKQENLLQDAMKFSSKLQSGGGMGAGSPFGDISSMMGKVQEMASAFNTESEGTGSGGGGLEGLGGPGFDMSALQSMMQNMAGTMAGGHRPQSRAGTGTGGGRQIAVNNPAMDRIVKAKQLRKKLEERRKKSSTKVEELN</sequence>
<organism evidence="2">
    <name type="scientific">viral metagenome</name>
    <dbReference type="NCBI Taxonomy" id="1070528"/>
    <lineage>
        <taxon>unclassified sequences</taxon>
        <taxon>metagenomes</taxon>
        <taxon>organismal metagenomes</taxon>
    </lineage>
</organism>
<feature type="region of interest" description="Disordered" evidence="1">
    <location>
        <begin position="304"/>
        <end position="325"/>
    </location>
</feature>
<feature type="compositionally biased region" description="Gly residues" evidence="1">
    <location>
        <begin position="310"/>
        <end position="324"/>
    </location>
</feature>
<evidence type="ECO:0000256" key="1">
    <source>
        <dbReference type="SAM" id="MobiDB-lite"/>
    </source>
</evidence>
<protein>
    <submittedName>
        <fullName evidence="2">Uncharacterized protein</fullName>
    </submittedName>
</protein>
<proteinExistence type="predicted"/>
<name>A0A6C0KUE4_9ZZZZ</name>
<reference evidence="2" key="1">
    <citation type="journal article" date="2020" name="Nature">
        <title>Giant virus diversity and host interactions through global metagenomics.</title>
        <authorList>
            <person name="Schulz F."/>
            <person name="Roux S."/>
            <person name="Paez-Espino D."/>
            <person name="Jungbluth S."/>
            <person name="Walsh D.A."/>
            <person name="Denef V.J."/>
            <person name="McMahon K.D."/>
            <person name="Konstantinidis K.T."/>
            <person name="Eloe-Fadrosh E.A."/>
            <person name="Kyrpides N.C."/>
            <person name="Woyke T."/>
        </authorList>
    </citation>
    <scope>NUCLEOTIDE SEQUENCE</scope>
    <source>
        <strain evidence="2">GVMAG-S-3300013094-100</strain>
    </source>
</reference>
<evidence type="ECO:0000313" key="2">
    <source>
        <dbReference type="EMBL" id="QHU20841.1"/>
    </source>
</evidence>
<dbReference type="AlphaFoldDB" id="A0A6C0KUE4"/>